<evidence type="ECO:0000256" key="10">
    <source>
        <dbReference type="HAMAP-Rule" id="MF_00185"/>
    </source>
</evidence>
<feature type="site" description="Interaction with substrate tRNA" evidence="10">
    <location>
        <position position="112"/>
    </location>
</feature>
<reference evidence="14 15" key="1">
    <citation type="journal article" date="2024" name="Front. Microbiol.">
        <title>Novel thermophilic genera Geochorda gen. nov. and Carboxydochorda gen. nov. from the deep terrestrial subsurface reveal the ecophysiological diversity in the class Limnochordia.</title>
        <authorList>
            <person name="Karnachuk O.V."/>
            <person name="Lukina A.P."/>
            <person name="Avakyan M.R."/>
            <person name="Kadnikov V.V."/>
            <person name="Begmatov S."/>
            <person name="Beletsky A.V."/>
            <person name="Vlasova K.G."/>
            <person name="Novikov A.A."/>
            <person name="Shcherbakova V.A."/>
            <person name="Mardanov A.V."/>
            <person name="Ravin N.V."/>
        </authorList>
    </citation>
    <scope>NUCLEOTIDE SEQUENCE [LARGE SCALE GENOMIC DNA]</scope>
    <source>
        <strain evidence="14 15">L945</strain>
    </source>
</reference>
<dbReference type="InterPro" id="IPR027417">
    <property type="entry name" value="P-loop_NTPase"/>
</dbReference>
<evidence type="ECO:0000313" key="14">
    <source>
        <dbReference type="EMBL" id="WRP18507.1"/>
    </source>
</evidence>
<keyword evidence="4 10" id="KW-0808">Transferase</keyword>
<evidence type="ECO:0000256" key="11">
    <source>
        <dbReference type="RuleBase" id="RU003783"/>
    </source>
</evidence>
<organism evidence="14 15">
    <name type="scientific">Carboxydichorda subterranea</name>
    <dbReference type="NCBI Taxonomy" id="3109565"/>
    <lineage>
        <taxon>Bacteria</taxon>
        <taxon>Bacillati</taxon>
        <taxon>Bacillota</taxon>
        <taxon>Limnochordia</taxon>
        <taxon>Limnochordales</taxon>
        <taxon>Geochordaceae</taxon>
        <taxon>Carboxydichorda</taxon>
    </lineage>
</organism>
<feature type="site" description="Interaction with substrate tRNA" evidence="10">
    <location>
        <position position="135"/>
    </location>
</feature>
<keyword evidence="7 10" id="KW-0067">ATP-binding</keyword>
<dbReference type="NCBIfam" id="TIGR00174">
    <property type="entry name" value="miaA"/>
    <property type="match status" value="1"/>
</dbReference>
<dbReference type="HAMAP" id="MF_00185">
    <property type="entry name" value="IPP_trans"/>
    <property type="match status" value="1"/>
</dbReference>
<feature type="binding site" evidence="10">
    <location>
        <begin position="23"/>
        <end position="28"/>
    </location>
    <ligand>
        <name>substrate</name>
    </ligand>
</feature>
<evidence type="ECO:0000256" key="13">
    <source>
        <dbReference type="RuleBase" id="RU003785"/>
    </source>
</evidence>
<dbReference type="InterPro" id="IPR018022">
    <property type="entry name" value="IPT"/>
</dbReference>
<name>A0ABZ1C0A4_9FIRM</name>
<dbReference type="EMBL" id="CP141615">
    <property type="protein sequence ID" value="WRP18507.1"/>
    <property type="molecule type" value="Genomic_DNA"/>
</dbReference>
<accession>A0ABZ1C0A4</accession>
<feature type="binding site" evidence="10">
    <location>
        <begin position="21"/>
        <end position="28"/>
    </location>
    <ligand>
        <name>ATP</name>
        <dbReference type="ChEBI" id="CHEBI:30616"/>
    </ligand>
</feature>
<evidence type="ECO:0000256" key="1">
    <source>
        <dbReference type="ARBA" id="ARBA00001946"/>
    </source>
</evidence>
<evidence type="ECO:0000256" key="7">
    <source>
        <dbReference type="ARBA" id="ARBA00022840"/>
    </source>
</evidence>
<sequence length="333" mass="36849">MTPALVTPGETGPCPLLVVVGPTAVGKTDVAIELALRLDGEVLSADAMQVYRGLDVGTDKPSLQRQRGVPHHLLDIAEPEEPFSAVLYREAALRALAGVRARGKVAIVCGGTGLYLRAFVDDLVPPAAVHAPEVRARLEAEAAAAGPEVLYRRLQAVDPQAAARIHPANVRRVIRALEVYESTGRPMSALQAESRARARPLPAVWVGLTRPREELYRRIDERVDDQVRRGLVDETRRLLRRGLTRRHTAMQALGYKEMAGYLAGRESFAQAVRRLKTATRHYARRQYTWFRPDRRIHWVDLSAFEGPADTAAHIAAWFAARTGCRRLPPSAYT</sequence>
<dbReference type="PANTHER" id="PTHR11088:SF60">
    <property type="entry name" value="TRNA DIMETHYLALLYLTRANSFERASE"/>
    <property type="match status" value="1"/>
</dbReference>
<keyword evidence="15" id="KW-1185">Reference proteome</keyword>
<evidence type="ECO:0000256" key="2">
    <source>
        <dbReference type="ARBA" id="ARBA00003213"/>
    </source>
</evidence>
<evidence type="ECO:0000256" key="6">
    <source>
        <dbReference type="ARBA" id="ARBA00022741"/>
    </source>
</evidence>
<dbReference type="Proteomes" id="UP001332192">
    <property type="component" value="Chromosome"/>
</dbReference>
<dbReference type="RefSeq" id="WP_324717780.1">
    <property type="nucleotide sequence ID" value="NZ_CP141615.1"/>
</dbReference>
<dbReference type="Gene3D" id="1.10.20.140">
    <property type="match status" value="1"/>
</dbReference>
<evidence type="ECO:0000256" key="4">
    <source>
        <dbReference type="ARBA" id="ARBA00022679"/>
    </source>
</evidence>
<evidence type="ECO:0000256" key="9">
    <source>
        <dbReference type="ARBA" id="ARBA00049563"/>
    </source>
</evidence>
<dbReference type="Gene3D" id="3.40.50.300">
    <property type="entry name" value="P-loop containing nucleotide triphosphate hydrolases"/>
    <property type="match status" value="1"/>
</dbReference>
<comment type="subunit">
    <text evidence="10">Monomer.</text>
</comment>
<comment type="catalytic activity">
    <reaction evidence="9 10 11">
        <text>adenosine(37) in tRNA + dimethylallyl diphosphate = N(6)-dimethylallyladenosine(37) in tRNA + diphosphate</text>
        <dbReference type="Rhea" id="RHEA:26482"/>
        <dbReference type="Rhea" id="RHEA-COMP:10162"/>
        <dbReference type="Rhea" id="RHEA-COMP:10375"/>
        <dbReference type="ChEBI" id="CHEBI:33019"/>
        <dbReference type="ChEBI" id="CHEBI:57623"/>
        <dbReference type="ChEBI" id="CHEBI:74411"/>
        <dbReference type="ChEBI" id="CHEBI:74415"/>
        <dbReference type="EC" id="2.5.1.75"/>
    </reaction>
</comment>
<comment type="cofactor">
    <cofactor evidence="1 10">
        <name>Mg(2+)</name>
        <dbReference type="ChEBI" id="CHEBI:18420"/>
    </cofactor>
</comment>
<keyword evidence="6 10" id="KW-0547">Nucleotide-binding</keyword>
<dbReference type="Pfam" id="PF01715">
    <property type="entry name" value="IPPT"/>
    <property type="match status" value="1"/>
</dbReference>
<keyword evidence="8 10" id="KW-0460">Magnesium</keyword>
<gene>
    <name evidence="10 14" type="primary">miaA</name>
    <name evidence="14" type="ORF">U7230_05755</name>
</gene>
<comment type="function">
    <text evidence="2 10 12">Catalyzes the transfer of a dimethylallyl group onto the adenine at position 37 in tRNAs that read codons beginning with uridine, leading to the formation of N6-(dimethylallyl)adenosine (i(6)A).</text>
</comment>
<comment type="similarity">
    <text evidence="3 10 13">Belongs to the IPP transferase family.</text>
</comment>
<dbReference type="SUPFAM" id="SSF52540">
    <property type="entry name" value="P-loop containing nucleoside triphosphate hydrolases"/>
    <property type="match status" value="2"/>
</dbReference>
<evidence type="ECO:0000313" key="15">
    <source>
        <dbReference type="Proteomes" id="UP001332192"/>
    </source>
</evidence>
<dbReference type="InterPro" id="IPR039657">
    <property type="entry name" value="Dimethylallyltransferase"/>
</dbReference>
<dbReference type="PANTHER" id="PTHR11088">
    <property type="entry name" value="TRNA DIMETHYLALLYLTRANSFERASE"/>
    <property type="match status" value="1"/>
</dbReference>
<evidence type="ECO:0000256" key="3">
    <source>
        <dbReference type="ARBA" id="ARBA00005842"/>
    </source>
</evidence>
<evidence type="ECO:0000256" key="8">
    <source>
        <dbReference type="ARBA" id="ARBA00022842"/>
    </source>
</evidence>
<comment type="caution">
    <text evidence="10">Lacks conserved residue(s) required for the propagation of feature annotation.</text>
</comment>
<evidence type="ECO:0000256" key="5">
    <source>
        <dbReference type="ARBA" id="ARBA00022694"/>
    </source>
</evidence>
<keyword evidence="5 10" id="KW-0819">tRNA processing</keyword>
<dbReference type="GO" id="GO:0052381">
    <property type="term" value="F:tRNA dimethylallyltransferase activity"/>
    <property type="evidence" value="ECO:0007669"/>
    <property type="project" value="UniProtKB-EC"/>
</dbReference>
<proteinExistence type="inferred from homology"/>
<evidence type="ECO:0000256" key="12">
    <source>
        <dbReference type="RuleBase" id="RU003784"/>
    </source>
</evidence>
<dbReference type="EC" id="2.5.1.75" evidence="10"/>
<protein>
    <recommendedName>
        <fullName evidence="10">tRNA dimethylallyltransferase</fullName>
        <ecNumber evidence="10">2.5.1.75</ecNumber>
    </recommendedName>
    <alternativeName>
        <fullName evidence="10">Dimethylallyl diphosphate:tRNA dimethylallyltransferase</fullName>
        <shortName evidence="10">DMAPP:tRNA dimethylallyltransferase</shortName>
        <shortName evidence="10">DMATase</shortName>
    </alternativeName>
    <alternativeName>
        <fullName evidence="10">Isopentenyl-diphosphate:tRNA isopentenyltransferase</fullName>
        <shortName evidence="10">IPP transferase</shortName>
        <shortName evidence="10">IPPT</shortName>
        <shortName evidence="10">IPTase</shortName>
    </alternativeName>
</protein>